<organism evidence="2 3">
    <name type="scientific">Auricularia subglabra (strain TFB-10046 / SS5)</name>
    <name type="common">White-rot fungus</name>
    <name type="synonym">Auricularia delicata (strain TFB10046)</name>
    <dbReference type="NCBI Taxonomy" id="717982"/>
    <lineage>
        <taxon>Eukaryota</taxon>
        <taxon>Fungi</taxon>
        <taxon>Dikarya</taxon>
        <taxon>Basidiomycota</taxon>
        <taxon>Agaricomycotina</taxon>
        <taxon>Agaricomycetes</taxon>
        <taxon>Auriculariales</taxon>
        <taxon>Auriculariaceae</taxon>
        <taxon>Auricularia</taxon>
    </lineage>
</organism>
<feature type="compositionally biased region" description="Basic and acidic residues" evidence="1">
    <location>
        <begin position="211"/>
        <end position="221"/>
    </location>
</feature>
<dbReference type="KEGG" id="adl:AURDEDRAFT_178308"/>
<dbReference type="EMBL" id="JH688814">
    <property type="protein sequence ID" value="EJD32600.1"/>
    <property type="molecule type" value="Genomic_DNA"/>
</dbReference>
<feature type="compositionally biased region" description="Low complexity" evidence="1">
    <location>
        <begin position="163"/>
        <end position="173"/>
    </location>
</feature>
<feature type="region of interest" description="Disordered" evidence="1">
    <location>
        <begin position="163"/>
        <end position="184"/>
    </location>
</feature>
<reference evidence="3" key="1">
    <citation type="journal article" date="2012" name="Science">
        <title>The Paleozoic origin of enzymatic lignin decomposition reconstructed from 31 fungal genomes.</title>
        <authorList>
            <person name="Floudas D."/>
            <person name="Binder M."/>
            <person name="Riley R."/>
            <person name="Barry K."/>
            <person name="Blanchette R.A."/>
            <person name="Henrissat B."/>
            <person name="Martinez A.T."/>
            <person name="Otillar R."/>
            <person name="Spatafora J.W."/>
            <person name="Yadav J.S."/>
            <person name="Aerts A."/>
            <person name="Benoit I."/>
            <person name="Boyd A."/>
            <person name="Carlson A."/>
            <person name="Copeland A."/>
            <person name="Coutinho P.M."/>
            <person name="de Vries R.P."/>
            <person name="Ferreira P."/>
            <person name="Findley K."/>
            <person name="Foster B."/>
            <person name="Gaskell J."/>
            <person name="Glotzer D."/>
            <person name="Gorecki P."/>
            <person name="Heitman J."/>
            <person name="Hesse C."/>
            <person name="Hori C."/>
            <person name="Igarashi K."/>
            <person name="Jurgens J.A."/>
            <person name="Kallen N."/>
            <person name="Kersten P."/>
            <person name="Kohler A."/>
            <person name="Kuees U."/>
            <person name="Kumar T.K.A."/>
            <person name="Kuo A."/>
            <person name="LaButti K."/>
            <person name="Larrondo L.F."/>
            <person name="Lindquist E."/>
            <person name="Ling A."/>
            <person name="Lombard V."/>
            <person name="Lucas S."/>
            <person name="Lundell T."/>
            <person name="Martin R."/>
            <person name="McLaughlin D.J."/>
            <person name="Morgenstern I."/>
            <person name="Morin E."/>
            <person name="Murat C."/>
            <person name="Nagy L.G."/>
            <person name="Nolan M."/>
            <person name="Ohm R.A."/>
            <person name="Patyshakuliyeva A."/>
            <person name="Rokas A."/>
            <person name="Ruiz-Duenas F.J."/>
            <person name="Sabat G."/>
            <person name="Salamov A."/>
            <person name="Samejima M."/>
            <person name="Schmutz J."/>
            <person name="Slot J.C."/>
            <person name="St John F."/>
            <person name="Stenlid J."/>
            <person name="Sun H."/>
            <person name="Sun S."/>
            <person name="Syed K."/>
            <person name="Tsang A."/>
            <person name="Wiebenga A."/>
            <person name="Young D."/>
            <person name="Pisabarro A."/>
            <person name="Eastwood D.C."/>
            <person name="Martin F."/>
            <person name="Cullen D."/>
            <person name="Grigoriev I.V."/>
            <person name="Hibbett D.S."/>
        </authorList>
    </citation>
    <scope>NUCLEOTIDE SEQUENCE [LARGE SCALE GENOMIC DNA]</scope>
    <source>
        <strain evidence="3">TFB10046</strain>
    </source>
</reference>
<gene>
    <name evidence="2" type="ORF">AURDEDRAFT_178308</name>
</gene>
<evidence type="ECO:0000313" key="3">
    <source>
        <dbReference type="Proteomes" id="UP000006514"/>
    </source>
</evidence>
<dbReference type="Proteomes" id="UP000006514">
    <property type="component" value="Unassembled WGS sequence"/>
</dbReference>
<accession>J0WLF7</accession>
<proteinExistence type="predicted"/>
<protein>
    <submittedName>
        <fullName evidence="2">Uncharacterized protein</fullName>
    </submittedName>
</protein>
<evidence type="ECO:0000256" key="1">
    <source>
        <dbReference type="SAM" id="MobiDB-lite"/>
    </source>
</evidence>
<name>J0WLF7_AURST</name>
<dbReference type="AlphaFoldDB" id="J0WLF7"/>
<dbReference type="InParanoid" id="J0WLF7"/>
<evidence type="ECO:0000313" key="2">
    <source>
        <dbReference type="EMBL" id="EJD32600.1"/>
    </source>
</evidence>
<keyword evidence="3" id="KW-1185">Reference proteome</keyword>
<sequence>MSHIVCERAQHKFASAELARALAVINWNVAFPRGVLFENAASLDDKERTALLRVLKGEWQETSARSGSESFVAARMAVHALAVDLNLELGVCLAFEVELHALEASKLSAQPPSDDPNAMVVDSGLETARHEKVVQLEAATMSRSARFMLFVAAAMHLHAELSPRAPTASTPAGAPAPPPAAASELTVDLPPMPDVPVSALTALLDGEFPDLELRGTKRRREDDDDDDARDQPPAKKARAPRMLTNFELAKYEDLELKISRYADTHGALLKAMKLMHVDISAALSLQQQILRTIRCQFPFLLNMPLAISRVLPEMKEVAARVAATAKGKVNAEGAEYARRLISHCPVLPQENDPAWLVEEAEQLSI</sequence>
<feature type="region of interest" description="Disordered" evidence="1">
    <location>
        <begin position="211"/>
        <end position="238"/>
    </location>
</feature>